<sequence>MAFPPHSIAVVTGPAIKNACRDRRKRHGSCNVVAGSGPSCLSVAPLCMAAITEMPCLFPHPFTHHPTVYHQVGGIDFINRVGGVDADDADARRAGIGDQHQLLYYHTHAVP</sequence>
<organism evidence="1 2">
    <name type="scientific">Komagataeibacter diospyri</name>
    <dbReference type="NCBI Taxonomy" id="1932662"/>
    <lineage>
        <taxon>Bacteria</taxon>
        <taxon>Pseudomonadati</taxon>
        <taxon>Pseudomonadota</taxon>
        <taxon>Alphaproteobacteria</taxon>
        <taxon>Acetobacterales</taxon>
        <taxon>Acetobacteraceae</taxon>
        <taxon>Komagataeibacter</taxon>
    </lineage>
</organism>
<gene>
    <name evidence="1" type="ORF">MSKU9_0622</name>
</gene>
<dbReference type="EMBL" id="BDLU01000015">
    <property type="protein sequence ID" value="GCE82481.1"/>
    <property type="molecule type" value="Genomic_DNA"/>
</dbReference>
<dbReference type="Proteomes" id="UP000315095">
    <property type="component" value="Unassembled WGS sequence"/>
</dbReference>
<proteinExistence type="predicted"/>
<dbReference type="AlphaFoldDB" id="A0A4P5NRR0"/>
<keyword evidence="2" id="KW-1185">Reference proteome</keyword>
<name>A0A4P5NRR0_9PROT</name>
<protein>
    <submittedName>
        <fullName evidence="1">Uncharacterized protein</fullName>
    </submittedName>
</protein>
<accession>A0A4P5NRR0</accession>
<reference evidence="2" key="1">
    <citation type="submission" date="2017-01" db="EMBL/GenBank/DDBJ databases">
        <title>Komagataeibacter sp. MSKU9 whole genome sequencing project.</title>
        <authorList>
            <person name="Matsutani M."/>
            <person name="Naloka K."/>
            <person name="Theeragool G."/>
            <person name="Yakushi T."/>
            <person name="Matsushita K."/>
        </authorList>
    </citation>
    <scope>NUCLEOTIDE SEQUENCE [LARGE SCALE GENOMIC DNA]</scope>
    <source>
        <strain evidence="2">MSKU9</strain>
    </source>
</reference>
<comment type="caution">
    <text evidence="1">The sequence shown here is derived from an EMBL/GenBank/DDBJ whole genome shotgun (WGS) entry which is preliminary data.</text>
</comment>
<evidence type="ECO:0000313" key="2">
    <source>
        <dbReference type="Proteomes" id="UP000315095"/>
    </source>
</evidence>
<evidence type="ECO:0000313" key="1">
    <source>
        <dbReference type="EMBL" id="GCE82481.1"/>
    </source>
</evidence>